<accession>A0A5N6LAF6</accession>
<evidence type="ECO:0000313" key="1">
    <source>
        <dbReference type="EMBL" id="KAC9923457.1"/>
    </source>
</evidence>
<protein>
    <recommendedName>
        <fullName evidence="3">Integrase catalytic domain-containing protein</fullName>
    </recommendedName>
</protein>
<comment type="caution">
    <text evidence="1">The sequence shown here is derived from an EMBL/GenBank/DDBJ whole genome shotgun (WGS) entry which is preliminary data.</text>
</comment>
<gene>
    <name evidence="1" type="ORF">E3N88_45064</name>
</gene>
<proteinExistence type="predicted"/>
<dbReference type="PANTHER" id="PTHR42648:SF28">
    <property type="entry name" value="TRANSPOSON-ENCODED PROTEIN WITH RIBONUCLEASE H-LIKE AND RETROVIRUS ZINC FINGER-LIKE DOMAINS"/>
    <property type="match status" value="1"/>
</dbReference>
<dbReference type="Gene3D" id="3.30.420.10">
    <property type="entry name" value="Ribonuclease H-like superfamily/Ribonuclease H"/>
    <property type="match status" value="1"/>
</dbReference>
<organism evidence="1 2">
    <name type="scientific">Mikania micrantha</name>
    <name type="common">bitter vine</name>
    <dbReference type="NCBI Taxonomy" id="192012"/>
    <lineage>
        <taxon>Eukaryota</taxon>
        <taxon>Viridiplantae</taxon>
        <taxon>Streptophyta</taxon>
        <taxon>Embryophyta</taxon>
        <taxon>Tracheophyta</taxon>
        <taxon>Spermatophyta</taxon>
        <taxon>Magnoliopsida</taxon>
        <taxon>eudicotyledons</taxon>
        <taxon>Gunneridae</taxon>
        <taxon>Pentapetalae</taxon>
        <taxon>asterids</taxon>
        <taxon>campanulids</taxon>
        <taxon>Asterales</taxon>
        <taxon>Asteraceae</taxon>
        <taxon>Asteroideae</taxon>
        <taxon>Heliantheae alliance</taxon>
        <taxon>Eupatorieae</taxon>
        <taxon>Mikania</taxon>
    </lineage>
</organism>
<dbReference type="InterPro" id="IPR036397">
    <property type="entry name" value="RNaseH_sf"/>
</dbReference>
<dbReference type="PANTHER" id="PTHR42648">
    <property type="entry name" value="TRANSPOSASE, PUTATIVE-RELATED"/>
    <property type="match status" value="1"/>
</dbReference>
<reference evidence="1 2" key="1">
    <citation type="submission" date="2019-05" db="EMBL/GenBank/DDBJ databases">
        <title>Mikania micrantha, genome provides insights into the molecular mechanism of rapid growth.</title>
        <authorList>
            <person name="Liu B."/>
        </authorList>
    </citation>
    <scope>NUCLEOTIDE SEQUENCE [LARGE SCALE GENOMIC DNA]</scope>
    <source>
        <strain evidence="1">NLD-2019</strain>
        <tissue evidence="1">Leaf</tissue>
    </source>
</reference>
<dbReference type="EMBL" id="SZYD01002112">
    <property type="protein sequence ID" value="KAC9923457.1"/>
    <property type="molecule type" value="Genomic_DNA"/>
</dbReference>
<sequence>MYVLSVEHTYVEKTRESQKSKHKPVALPVRSCGEWQAKDDSREKSDAPHTLVLLDVWGLANHASMKGLQYVVTFIDDYSRYVWLFFTEKTEVLDMFKDFEAEAERETGQKEACLRSVNGGE</sequence>
<evidence type="ECO:0008006" key="3">
    <source>
        <dbReference type="Google" id="ProtNLM"/>
    </source>
</evidence>
<dbReference type="OrthoDB" id="1751476at2759"/>
<keyword evidence="2" id="KW-1185">Reference proteome</keyword>
<name>A0A5N6LAF6_9ASTR</name>
<dbReference type="SUPFAM" id="SSF53098">
    <property type="entry name" value="Ribonuclease H-like"/>
    <property type="match status" value="1"/>
</dbReference>
<dbReference type="GO" id="GO:0003676">
    <property type="term" value="F:nucleic acid binding"/>
    <property type="evidence" value="ECO:0007669"/>
    <property type="project" value="InterPro"/>
</dbReference>
<evidence type="ECO:0000313" key="2">
    <source>
        <dbReference type="Proteomes" id="UP000326396"/>
    </source>
</evidence>
<dbReference type="AlphaFoldDB" id="A0A5N6LAF6"/>
<dbReference type="Proteomes" id="UP000326396">
    <property type="component" value="Unassembled WGS sequence"/>
</dbReference>
<dbReference type="InterPro" id="IPR039537">
    <property type="entry name" value="Retrotran_Ty1/copia-like"/>
</dbReference>
<dbReference type="InterPro" id="IPR012337">
    <property type="entry name" value="RNaseH-like_sf"/>
</dbReference>